<organism evidence="7 8">
    <name type="scientific">Chromatocurvus halotolerans</name>
    <dbReference type="NCBI Taxonomy" id="1132028"/>
    <lineage>
        <taxon>Bacteria</taxon>
        <taxon>Pseudomonadati</taxon>
        <taxon>Pseudomonadota</taxon>
        <taxon>Gammaproteobacteria</taxon>
        <taxon>Cellvibrionales</taxon>
        <taxon>Halieaceae</taxon>
        <taxon>Chromatocurvus</taxon>
    </lineage>
</organism>
<accession>A0A4R2KP17</accession>
<dbReference type="PROSITE" id="PS01068">
    <property type="entry name" value="OMPA_1"/>
    <property type="match status" value="1"/>
</dbReference>
<keyword evidence="2 4" id="KW-0472">Membrane</keyword>
<evidence type="ECO:0000259" key="6">
    <source>
        <dbReference type="PROSITE" id="PS51123"/>
    </source>
</evidence>
<dbReference type="InterPro" id="IPR006665">
    <property type="entry name" value="OmpA-like"/>
</dbReference>
<evidence type="ECO:0000256" key="5">
    <source>
        <dbReference type="SAM" id="Coils"/>
    </source>
</evidence>
<evidence type="ECO:0000256" key="4">
    <source>
        <dbReference type="PROSITE-ProRule" id="PRU00473"/>
    </source>
</evidence>
<evidence type="ECO:0000256" key="3">
    <source>
        <dbReference type="ARBA" id="ARBA00023237"/>
    </source>
</evidence>
<dbReference type="RefSeq" id="WP_117318987.1">
    <property type="nucleotide sequence ID" value="NZ_QQSW01000017.1"/>
</dbReference>
<dbReference type="InterPro" id="IPR006690">
    <property type="entry name" value="OMPA-like_CS"/>
</dbReference>
<protein>
    <submittedName>
        <fullName evidence="7">Outer membrane protein OmpA-like peptidoglycan-associated protein</fullName>
    </submittedName>
</protein>
<sequence>MKNLNNTLAHYGTRATALVVASLVVVACAMSPTSPQGSGDVRNRLTALQNDPDLSGRARIELREAETAVRIAEQPLPDEDTALGAHRVYMADRKVSIAEARANTQFAEEQRARLSEAREDARLQARTREADRARSDASLARIEATRAREETEIARSAAARARVDSETARSAADAAQASERAMMGAAARDAEEYQRQINALQAETTERGLVLTLGDVLFATDSAELQSGANRNLDRLVDFLNAYPDRRVLIEGHTDNVGNADYNRALSQRRAEAVRIHLTQRGISARSLSATGIGMDRPVTGNDTASGRQQNRRVEIIIENPPAPVVQRRL</sequence>
<dbReference type="Proteomes" id="UP000294980">
    <property type="component" value="Unassembled WGS sequence"/>
</dbReference>
<evidence type="ECO:0000256" key="2">
    <source>
        <dbReference type="ARBA" id="ARBA00023136"/>
    </source>
</evidence>
<dbReference type="CDD" id="cd07185">
    <property type="entry name" value="OmpA_C-like"/>
    <property type="match status" value="1"/>
</dbReference>
<evidence type="ECO:0000313" key="8">
    <source>
        <dbReference type="Proteomes" id="UP000294980"/>
    </source>
</evidence>
<dbReference type="InterPro" id="IPR036737">
    <property type="entry name" value="OmpA-like_sf"/>
</dbReference>
<comment type="subcellular location">
    <subcellularLocation>
        <location evidence="1">Cell outer membrane</location>
    </subcellularLocation>
</comment>
<dbReference type="InterPro" id="IPR050330">
    <property type="entry name" value="Bact_OuterMem_StrucFunc"/>
</dbReference>
<proteinExistence type="predicted"/>
<keyword evidence="5" id="KW-0175">Coiled coil</keyword>
<evidence type="ECO:0000256" key="1">
    <source>
        <dbReference type="ARBA" id="ARBA00004442"/>
    </source>
</evidence>
<dbReference type="Gene3D" id="3.30.1330.60">
    <property type="entry name" value="OmpA-like domain"/>
    <property type="match status" value="1"/>
</dbReference>
<dbReference type="EMBL" id="SLWX01000013">
    <property type="protein sequence ID" value="TCO74482.1"/>
    <property type="molecule type" value="Genomic_DNA"/>
</dbReference>
<dbReference type="GO" id="GO:0009279">
    <property type="term" value="C:cell outer membrane"/>
    <property type="evidence" value="ECO:0007669"/>
    <property type="project" value="UniProtKB-SubCell"/>
</dbReference>
<dbReference type="Pfam" id="PF00691">
    <property type="entry name" value="OmpA"/>
    <property type="match status" value="1"/>
</dbReference>
<reference evidence="7 8" key="1">
    <citation type="submission" date="2019-03" db="EMBL/GenBank/DDBJ databases">
        <title>Genomic Encyclopedia of Type Strains, Phase IV (KMG-IV): sequencing the most valuable type-strain genomes for metagenomic binning, comparative biology and taxonomic classification.</title>
        <authorList>
            <person name="Goeker M."/>
        </authorList>
    </citation>
    <scope>NUCLEOTIDE SEQUENCE [LARGE SCALE GENOMIC DNA]</scope>
    <source>
        <strain evidence="7 8">DSM 23344</strain>
    </source>
</reference>
<keyword evidence="8" id="KW-1185">Reference proteome</keyword>
<dbReference type="PANTHER" id="PTHR30329:SF21">
    <property type="entry name" value="LIPOPROTEIN YIAD-RELATED"/>
    <property type="match status" value="1"/>
</dbReference>
<dbReference type="PROSITE" id="PS51257">
    <property type="entry name" value="PROKAR_LIPOPROTEIN"/>
    <property type="match status" value="1"/>
</dbReference>
<gene>
    <name evidence="7" type="ORF">EV688_11336</name>
</gene>
<dbReference type="PROSITE" id="PS51123">
    <property type="entry name" value="OMPA_2"/>
    <property type="match status" value="1"/>
</dbReference>
<keyword evidence="3" id="KW-0998">Cell outer membrane</keyword>
<comment type="caution">
    <text evidence="7">The sequence shown here is derived from an EMBL/GenBank/DDBJ whole genome shotgun (WGS) entry which is preliminary data.</text>
</comment>
<dbReference type="OrthoDB" id="9782229at2"/>
<dbReference type="InterPro" id="IPR006664">
    <property type="entry name" value="OMP_bac"/>
</dbReference>
<name>A0A4R2KP17_9GAMM</name>
<dbReference type="AlphaFoldDB" id="A0A4R2KP17"/>
<dbReference type="SUPFAM" id="SSF103088">
    <property type="entry name" value="OmpA-like"/>
    <property type="match status" value="1"/>
</dbReference>
<feature type="domain" description="OmpA-like" evidence="6">
    <location>
        <begin position="205"/>
        <end position="322"/>
    </location>
</feature>
<dbReference type="PANTHER" id="PTHR30329">
    <property type="entry name" value="STATOR ELEMENT OF FLAGELLAR MOTOR COMPLEX"/>
    <property type="match status" value="1"/>
</dbReference>
<evidence type="ECO:0000313" key="7">
    <source>
        <dbReference type="EMBL" id="TCO74482.1"/>
    </source>
</evidence>
<feature type="coiled-coil region" evidence="5">
    <location>
        <begin position="97"/>
        <end position="124"/>
    </location>
</feature>
<dbReference type="PRINTS" id="PR01021">
    <property type="entry name" value="OMPADOMAIN"/>
</dbReference>